<comment type="caution">
    <text evidence="2">The sequence shown here is derived from an EMBL/GenBank/DDBJ whole genome shotgun (WGS) entry which is preliminary data.</text>
</comment>
<feature type="domain" description="Methyltransferase type 11" evidence="1">
    <location>
        <begin position="54"/>
        <end position="148"/>
    </location>
</feature>
<evidence type="ECO:0000259" key="1">
    <source>
        <dbReference type="Pfam" id="PF08241"/>
    </source>
</evidence>
<keyword evidence="3" id="KW-1185">Reference proteome</keyword>
<dbReference type="InterPro" id="IPR050508">
    <property type="entry name" value="Methyltransf_Superfamily"/>
</dbReference>
<keyword evidence="2" id="KW-0808">Transferase</keyword>
<dbReference type="InterPro" id="IPR013216">
    <property type="entry name" value="Methyltransf_11"/>
</dbReference>
<evidence type="ECO:0000313" key="2">
    <source>
        <dbReference type="EMBL" id="MFD2419054.1"/>
    </source>
</evidence>
<dbReference type="EC" id="2.1.1.-" evidence="2"/>
<dbReference type="SUPFAM" id="SSF53335">
    <property type="entry name" value="S-adenosyl-L-methionine-dependent methyltransferases"/>
    <property type="match status" value="1"/>
</dbReference>
<keyword evidence="2" id="KW-0489">Methyltransferase</keyword>
<reference evidence="3" key="1">
    <citation type="journal article" date="2019" name="Int. J. Syst. Evol. Microbiol.">
        <title>The Global Catalogue of Microorganisms (GCM) 10K type strain sequencing project: providing services to taxonomists for standard genome sequencing and annotation.</title>
        <authorList>
            <consortium name="The Broad Institute Genomics Platform"/>
            <consortium name="The Broad Institute Genome Sequencing Center for Infectious Disease"/>
            <person name="Wu L."/>
            <person name="Ma J."/>
        </authorList>
    </citation>
    <scope>NUCLEOTIDE SEQUENCE [LARGE SCALE GENOMIC DNA]</scope>
    <source>
        <strain evidence="3">CGMCC 4.7645</strain>
    </source>
</reference>
<dbReference type="Gene3D" id="3.40.50.150">
    <property type="entry name" value="Vaccinia Virus protein VP39"/>
    <property type="match status" value="1"/>
</dbReference>
<accession>A0ABW5FXW6</accession>
<sequence length="200" mass="20963">MAGFGDRLADRGFGHPRGVLGRMGGWLMARGNAATERHLAELAHLSPEDAVLVLGPGPGVGLHAAGTRAGHVVGVDPSDTMLAACRKRCAALIDRGVVELARGDAANTGQPDACVDVVLSVNNVMLWPDWPAAFTELKRVLRPGGRILLSAHAKWLPGGSAALAGAAENAGFREVRTWAWEPPGRASTTAAQLIAYRPRE</sequence>
<dbReference type="GO" id="GO:0008168">
    <property type="term" value="F:methyltransferase activity"/>
    <property type="evidence" value="ECO:0007669"/>
    <property type="project" value="UniProtKB-KW"/>
</dbReference>
<dbReference type="GO" id="GO:0032259">
    <property type="term" value="P:methylation"/>
    <property type="evidence" value="ECO:0007669"/>
    <property type="project" value="UniProtKB-KW"/>
</dbReference>
<dbReference type="EMBL" id="JBHUKR010000011">
    <property type="protein sequence ID" value="MFD2419054.1"/>
    <property type="molecule type" value="Genomic_DNA"/>
</dbReference>
<dbReference type="PANTHER" id="PTHR42912:SF80">
    <property type="entry name" value="METHYLTRANSFERASE DOMAIN-CONTAINING PROTEIN"/>
    <property type="match status" value="1"/>
</dbReference>
<protein>
    <submittedName>
        <fullName evidence="2">Class I SAM-dependent methyltransferase</fullName>
        <ecNumber evidence="2">2.1.1.-</ecNumber>
    </submittedName>
</protein>
<dbReference type="CDD" id="cd02440">
    <property type="entry name" value="AdoMet_MTases"/>
    <property type="match status" value="1"/>
</dbReference>
<dbReference type="PANTHER" id="PTHR42912">
    <property type="entry name" value="METHYLTRANSFERASE"/>
    <property type="match status" value="1"/>
</dbReference>
<dbReference type="RefSeq" id="WP_378267072.1">
    <property type="nucleotide sequence ID" value="NZ_JBHUKR010000011.1"/>
</dbReference>
<proteinExistence type="predicted"/>
<dbReference type="InterPro" id="IPR029063">
    <property type="entry name" value="SAM-dependent_MTases_sf"/>
</dbReference>
<evidence type="ECO:0000313" key="3">
    <source>
        <dbReference type="Proteomes" id="UP001597417"/>
    </source>
</evidence>
<gene>
    <name evidence="2" type="ORF">ACFSXZ_22235</name>
</gene>
<dbReference type="Pfam" id="PF08241">
    <property type="entry name" value="Methyltransf_11"/>
    <property type="match status" value="1"/>
</dbReference>
<name>A0ABW5FXW6_9PSEU</name>
<dbReference type="Proteomes" id="UP001597417">
    <property type="component" value="Unassembled WGS sequence"/>
</dbReference>
<organism evidence="2 3">
    <name type="scientific">Amycolatopsis pigmentata</name>
    <dbReference type="NCBI Taxonomy" id="450801"/>
    <lineage>
        <taxon>Bacteria</taxon>
        <taxon>Bacillati</taxon>
        <taxon>Actinomycetota</taxon>
        <taxon>Actinomycetes</taxon>
        <taxon>Pseudonocardiales</taxon>
        <taxon>Pseudonocardiaceae</taxon>
        <taxon>Amycolatopsis</taxon>
    </lineage>
</organism>